<dbReference type="EMBL" id="JABWDY010044488">
    <property type="protein sequence ID" value="KAF5175095.1"/>
    <property type="molecule type" value="Genomic_DNA"/>
</dbReference>
<dbReference type="AlphaFoldDB" id="A0A7J6US65"/>
<keyword evidence="3" id="KW-1185">Reference proteome</keyword>
<dbReference type="PANTHER" id="PTHR31286:SF180">
    <property type="entry name" value="OS10G0362600 PROTEIN"/>
    <property type="match status" value="1"/>
</dbReference>
<evidence type="ECO:0000313" key="3">
    <source>
        <dbReference type="Proteomes" id="UP000554482"/>
    </source>
</evidence>
<sequence>MSSNVPPGNFVAMSPSDRLRWRKEGRLVECYSPKRDTNMEDATIEKDNVVNETDDKEDNMELEKLEEAFNKRWNLEKVDKEIDLRNIEEVDEERWSRTLIGKLQTKKWFGEKEIRKELVRNWNTTGKFEFSMVAEGICTVVFNKEADYTFVLENGPWDIHGFVMSFKEWSRDIILSDFEFPFFPMWIQIFGLPLERHSAKNVNMIGTLFGQVLKVDSVGSTEGRTPYARVQVKFNIHNPIKKEANVRLSEEMKEGLRKINRELSKEELKLVLNFSFHQKAKSFKFGAGIQKRHVTEVDPVMENELDDQKFRQWRDDRWKEDDRRRRELTQASPKNVLTIRGSLGRKEEMYPDSKEEKDGCQVMEVEEGMSKDRANQSAVKDSLEVTNKKGVGESVQSGEVWNKEQSEVKSMDISPMPYEKDMEGKAESVNMVDINDGKANRVALQEVGEPDHMGITCRKKLFTGEPNLVSQAIVIGNLAHFNLVVGGSGSILFQAQPTPLSKSSMDKSIPYQPIKIHIHKKPISFSTDSQNLSISSSKRKCDALETRANVSTQIPPCPKIQPLLPTNQVSQITHKVRPKDHDQLKLSINSQTCPTKPVKTPYSQKKLVPLSPKVKYLQEPIISEVSINKKRKIEKSSSNHQSVNNLLFSGNF</sequence>
<name>A0A7J6US65_THATH</name>
<reference evidence="2 3" key="1">
    <citation type="submission" date="2020-06" db="EMBL/GenBank/DDBJ databases">
        <title>Transcriptomic and genomic resources for Thalictrum thalictroides and T. hernandezii: Facilitating candidate gene discovery in an emerging model plant lineage.</title>
        <authorList>
            <person name="Arias T."/>
            <person name="Riano-Pachon D.M."/>
            <person name="Di Stilio V.S."/>
        </authorList>
    </citation>
    <scope>NUCLEOTIDE SEQUENCE [LARGE SCALE GENOMIC DNA]</scope>
    <source>
        <strain evidence="3">cv. WT478/WT964</strain>
        <tissue evidence="2">Leaves</tissue>
    </source>
</reference>
<dbReference type="PANTHER" id="PTHR31286">
    <property type="entry name" value="GLYCINE-RICH CELL WALL STRUCTURAL PROTEIN 1.8-LIKE"/>
    <property type="match status" value="1"/>
</dbReference>
<protein>
    <recommendedName>
        <fullName evidence="1">DUF4283 domain-containing protein</fullName>
    </recommendedName>
</protein>
<comment type="caution">
    <text evidence="2">The sequence shown here is derived from an EMBL/GenBank/DDBJ whole genome shotgun (WGS) entry which is preliminary data.</text>
</comment>
<gene>
    <name evidence="2" type="ORF">FRX31_035319</name>
</gene>
<accession>A0A7J6US65</accession>
<evidence type="ECO:0000259" key="1">
    <source>
        <dbReference type="Pfam" id="PF14111"/>
    </source>
</evidence>
<feature type="domain" description="DUF4283" evidence="1">
    <location>
        <begin position="92"/>
        <end position="173"/>
    </location>
</feature>
<dbReference type="OrthoDB" id="1750606at2759"/>
<dbReference type="InterPro" id="IPR025558">
    <property type="entry name" value="DUF4283"/>
</dbReference>
<organism evidence="2 3">
    <name type="scientific">Thalictrum thalictroides</name>
    <name type="common">Rue-anemone</name>
    <name type="synonym">Anemone thalictroides</name>
    <dbReference type="NCBI Taxonomy" id="46969"/>
    <lineage>
        <taxon>Eukaryota</taxon>
        <taxon>Viridiplantae</taxon>
        <taxon>Streptophyta</taxon>
        <taxon>Embryophyta</taxon>
        <taxon>Tracheophyta</taxon>
        <taxon>Spermatophyta</taxon>
        <taxon>Magnoliopsida</taxon>
        <taxon>Ranunculales</taxon>
        <taxon>Ranunculaceae</taxon>
        <taxon>Thalictroideae</taxon>
        <taxon>Thalictrum</taxon>
    </lineage>
</organism>
<dbReference type="Proteomes" id="UP000554482">
    <property type="component" value="Unassembled WGS sequence"/>
</dbReference>
<proteinExistence type="predicted"/>
<dbReference type="Pfam" id="PF14111">
    <property type="entry name" value="DUF4283"/>
    <property type="match status" value="1"/>
</dbReference>
<evidence type="ECO:0000313" key="2">
    <source>
        <dbReference type="EMBL" id="KAF5175095.1"/>
    </source>
</evidence>
<dbReference type="InterPro" id="IPR040256">
    <property type="entry name" value="At4g02000-like"/>
</dbReference>